<dbReference type="GO" id="GO:0051607">
    <property type="term" value="P:defense response to virus"/>
    <property type="evidence" value="ECO:0007669"/>
    <property type="project" value="UniProtKB-KW"/>
</dbReference>
<evidence type="ECO:0000313" key="3">
    <source>
        <dbReference type="EMBL" id="KAB4107987.1"/>
    </source>
</evidence>
<keyword evidence="1" id="KW-0051">Antiviral defense</keyword>
<dbReference type="EMBL" id="WCUP01000012">
    <property type="protein sequence ID" value="KAB4107987.1"/>
    <property type="molecule type" value="Genomic_DNA"/>
</dbReference>
<gene>
    <name evidence="3" type="ORF">GAQ70_16630</name>
    <name evidence="4" type="ORF">GAQ72_13200</name>
    <name evidence="5" type="ORF">GAQ75_18345</name>
</gene>
<dbReference type="Pfam" id="PF18134">
    <property type="entry name" value="AGS_C"/>
    <property type="match status" value="1"/>
</dbReference>
<dbReference type="AlphaFoldDB" id="A0A6I0JFP8"/>
<evidence type="ECO:0000256" key="1">
    <source>
        <dbReference type="ARBA" id="ARBA00023118"/>
    </source>
</evidence>
<dbReference type="EMBL" id="WCUQ01000012">
    <property type="protein sequence ID" value="KAB4121656.1"/>
    <property type="molecule type" value="Genomic_DNA"/>
</dbReference>
<dbReference type="Proteomes" id="UP000434462">
    <property type="component" value="Unassembled WGS sequence"/>
</dbReference>
<dbReference type="EMBL" id="WCUR01000045">
    <property type="protein sequence ID" value="KAB4115083.1"/>
    <property type="molecule type" value="Genomic_DNA"/>
</dbReference>
<dbReference type="SUPFAM" id="SSF81301">
    <property type="entry name" value="Nucleotidyltransferase"/>
    <property type="match status" value="1"/>
</dbReference>
<dbReference type="Pfam" id="PF18144">
    <property type="entry name" value="SMODS"/>
    <property type="match status" value="1"/>
</dbReference>
<sequence length="431" mass="50668">MTTSTSFSTFLNNIKVDKSNNINSRYKEITKKLNRTFRDTDSETANSLQVGSYGRYTGIKGISDLDMLYIMPKCKWNDYKNKPSTLLADVRDAIQERYPTTSVCYDRLVIDVKFSDFIFEIQPVFEENDEDGNICYKYPDTKYGCYKITKPKHEQQAMADFKREHGEHHRYLCKMVRAWKNHVGVGMGGLLIDTLTYNFLSNRSDLDFSTYSDFNTMSRDFFEYLKNQPKQEHYQALGSHQDVKVKHPFRTKAMETYEICKKAIDENDETKKNDYWREVFGHEFPKHTEGNKTQCFSTTCVDNEQFIEDYYPVDILEEVTLECTIEREGFRTKLLSEVLQRHEFIPKNYKLFFKIKSTTVTGSYNVKWKVRNVGEEAIRRNCLRGQIEDSNKGSHQRKEESNFYGPHFVECYIIKNGIVIARAKINVPIEH</sequence>
<dbReference type="RefSeq" id="WP_087339741.1">
    <property type="nucleotide sequence ID" value="NZ_JADMSG010000009.1"/>
</dbReference>
<dbReference type="Proteomes" id="UP000441711">
    <property type="component" value="Unassembled WGS sequence"/>
</dbReference>
<accession>A0A6I0JFP8</accession>
<evidence type="ECO:0000313" key="8">
    <source>
        <dbReference type="Proteomes" id="UP000441711"/>
    </source>
</evidence>
<keyword evidence="4" id="KW-0808">Transferase</keyword>
<dbReference type="CDD" id="cd05400">
    <property type="entry name" value="NT_2-5OAS_ClassI-CCAase"/>
    <property type="match status" value="1"/>
</dbReference>
<dbReference type="InterPro" id="IPR006116">
    <property type="entry name" value="NT_2-5OAS_ClassI-CCAase"/>
</dbReference>
<protein>
    <submittedName>
        <fullName evidence="4">Nucleotidyltransferase</fullName>
    </submittedName>
</protein>
<organism evidence="4 6">
    <name type="scientific">Bacteroides uniformis</name>
    <dbReference type="NCBI Taxonomy" id="820"/>
    <lineage>
        <taxon>Bacteria</taxon>
        <taxon>Pseudomonadati</taxon>
        <taxon>Bacteroidota</taxon>
        <taxon>Bacteroidia</taxon>
        <taxon>Bacteroidales</taxon>
        <taxon>Bacteroidaceae</taxon>
        <taxon>Bacteroides</taxon>
    </lineage>
</organism>
<evidence type="ECO:0000259" key="2">
    <source>
        <dbReference type="Pfam" id="PF18134"/>
    </source>
</evidence>
<evidence type="ECO:0000313" key="6">
    <source>
        <dbReference type="Proteomes" id="UP000434462"/>
    </source>
</evidence>
<name>A0A6I0JFP8_BACUN</name>
<dbReference type="Proteomes" id="UP000438773">
    <property type="component" value="Unassembled WGS sequence"/>
</dbReference>
<proteinExistence type="predicted"/>
<dbReference type="InterPro" id="IPR040511">
    <property type="entry name" value="AGS_C"/>
</dbReference>
<comment type="caution">
    <text evidence="4">The sequence shown here is derived from an EMBL/GenBank/DDBJ whole genome shotgun (WGS) entry which is preliminary data.</text>
</comment>
<evidence type="ECO:0000313" key="7">
    <source>
        <dbReference type="Proteomes" id="UP000438773"/>
    </source>
</evidence>
<evidence type="ECO:0000313" key="4">
    <source>
        <dbReference type="EMBL" id="KAB4115083.1"/>
    </source>
</evidence>
<evidence type="ECO:0000313" key="5">
    <source>
        <dbReference type="EMBL" id="KAB4121656.1"/>
    </source>
</evidence>
<feature type="domain" description="Adenylyl/Guanylyl and SMODS C-terminal sensor" evidence="2">
    <location>
        <begin position="303"/>
        <end position="430"/>
    </location>
</feature>
<dbReference type="InterPro" id="IPR043519">
    <property type="entry name" value="NT_sf"/>
</dbReference>
<dbReference type="GO" id="GO:0016779">
    <property type="term" value="F:nucleotidyltransferase activity"/>
    <property type="evidence" value="ECO:0007669"/>
    <property type="project" value="InterPro"/>
</dbReference>
<dbReference type="Gene3D" id="3.30.460.10">
    <property type="entry name" value="Beta Polymerase, domain 2"/>
    <property type="match status" value="1"/>
</dbReference>
<reference evidence="6 7" key="1">
    <citation type="journal article" date="2019" name="Nat. Med.">
        <title>A library of human gut bacterial isolates paired with longitudinal multiomics data enables mechanistic microbiome research.</title>
        <authorList>
            <person name="Poyet M."/>
            <person name="Groussin M."/>
            <person name="Gibbons S.M."/>
            <person name="Avila-Pacheco J."/>
            <person name="Jiang X."/>
            <person name="Kearney S.M."/>
            <person name="Perrotta A.R."/>
            <person name="Berdy B."/>
            <person name="Zhao S."/>
            <person name="Lieberman T.D."/>
            <person name="Swanson P.K."/>
            <person name="Smith M."/>
            <person name="Roesemann S."/>
            <person name="Alexander J.E."/>
            <person name="Rich S.A."/>
            <person name="Livny J."/>
            <person name="Vlamakis H."/>
            <person name="Clish C."/>
            <person name="Bullock K."/>
            <person name="Deik A."/>
            <person name="Scott J."/>
            <person name="Pierce K.A."/>
            <person name="Xavier R.J."/>
            <person name="Alm E.J."/>
        </authorList>
    </citation>
    <scope>NUCLEOTIDE SEQUENCE [LARGE SCALE GENOMIC DNA]</scope>
    <source>
        <strain evidence="3 8">BIOML-A36</strain>
        <strain evidence="5 7">BIOML-A37</strain>
        <strain evidence="4 6">BIOML-A38</strain>
    </source>
</reference>